<evidence type="ECO:0000313" key="1">
    <source>
        <dbReference type="EMBL" id="CAH1791813.1"/>
    </source>
</evidence>
<dbReference type="OrthoDB" id="5373426at2759"/>
<evidence type="ECO:0000313" key="2">
    <source>
        <dbReference type="Proteomes" id="UP000749559"/>
    </source>
</evidence>
<keyword evidence="2" id="KW-1185">Reference proteome</keyword>
<reference evidence="1" key="1">
    <citation type="submission" date="2022-03" db="EMBL/GenBank/DDBJ databases">
        <authorList>
            <person name="Martin C."/>
        </authorList>
    </citation>
    <scope>NUCLEOTIDE SEQUENCE</scope>
</reference>
<dbReference type="Proteomes" id="UP000749559">
    <property type="component" value="Unassembled WGS sequence"/>
</dbReference>
<name>A0A8J1U5F5_OWEFU</name>
<organism evidence="1 2">
    <name type="scientific">Owenia fusiformis</name>
    <name type="common">Polychaete worm</name>
    <dbReference type="NCBI Taxonomy" id="6347"/>
    <lineage>
        <taxon>Eukaryota</taxon>
        <taxon>Metazoa</taxon>
        <taxon>Spiralia</taxon>
        <taxon>Lophotrochozoa</taxon>
        <taxon>Annelida</taxon>
        <taxon>Polychaeta</taxon>
        <taxon>Sedentaria</taxon>
        <taxon>Canalipalpata</taxon>
        <taxon>Sabellida</taxon>
        <taxon>Oweniida</taxon>
        <taxon>Oweniidae</taxon>
        <taxon>Owenia</taxon>
    </lineage>
</organism>
<proteinExistence type="predicted"/>
<sequence length="530" mass="60559">MKSKVWKSRLCKYMVIFAGSLIGIQLIIHSNTLNSSTEERPPQNLDHLFADQTTPLKLTMCNIINKRSKSDKISDEICSPLHELTNGIWRPKNVTKEEIKKVKDYESLALKTRQITQTLDRIDGRCGDMSLLKETFSRYIVYDPGDVKLRMRALCDPDGPTPCCYKNHCVNLPVNQCQCDNCYDMRQRHHAELSQWVPVNPKCHVKHYSPNEACGILTKVFDHIVVMGDSLMRHVFSSLLVLLRTGANAGSCLKPGVSEDVKAKCHGYYQLLDKECNSFNLWRNATVCDGNLRVTMLSLESINELQTRKSELKDLKLNSKSFLIMGTGLHDDFNAEKLILGYINPTLEMILQGVNPKYHHGDRPISIPHTKDLKNIRITKNIQTDSHMVQSIYHKERISNTGYLPGKDNEQKDKSAIKHYRTLLSSDTSGDQQLLENTKYESVPKVLWLNTHLPGLLKSIHQVRQDVQHTKQFNRHVDAYLRKLCVPVMNTEELSKNVFSFDGTHYGLGMNLIKAKIILNYVAKLSNEVR</sequence>
<dbReference type="AlphaFoldDB" id="A0A8J1U5F5"/>
<protein>
    <submittedName>
        <fullName evidence="1">Uncharacterized protein</fullName>
    </submittedName>
</protein>
<accession>A0A8J1U5F5</accession>
<gene>
    <name evidence="1" type="ORF">OFUS_LOCUS16858</name>
</gene>
<comment type="caution">
    <text evidence="1">The sequence shown here is derived from an EMBL/GenBank/DDBJ whole genome shotgun (WGS) entry which is preliminary data.</text>
</comment>
<dbReference type="EMBL" id="CAIIXF020000008">
    <property type="protein sequence ID" value="CAH1791813.1"/>
    <property type="molecule type" value="Genomic_DNA"/>
</dbReference>